<feature type="domain" description="Signal transduction histidine kinase dimerisation/phosphoacceptor" evidence="1">
    <location>
        <begin position="23"/>
        <end position="76"/>
    </location>
</feature>
<keyword evidence="3" id="KW-1185">Reference proteome</keyword>
<dbReference type="InterPro" id="IPR003661">
    <property type="entry name" value="HisK_dim/P_dom"/>
</dbReference>
<dbReference type="InterPro" id="IPR036097">
    <property type="entry name" value="HisK_dim/P_sf"/>
</dbReference>
<reference evidence="2 3" key="1">
    <citation type="journal article" date="2019" name="Front. Microbiol.">
        <title>Ammonia Oxidation by the Arctic Terrestrial Thaumarchaeote Candidatus Nitrosocosmicus arcticus Is Stimulated by Increasing Temperatures.</title>
        <authorList>
            <person name="Alves R.J.E."/>
            <person name="Kerou M."/>
            <person name="Zappe A."/>
            <person name="Bittner R."/>
            <person name="Abby S.S."/>
            <person name="Schmidt H.A."/>
            <person name="Pfeifer K."/>
            <person name="Schleper C."/>
        </authorList>
    </citation>
    <scope>NUCLEOTIDE SEQUENCE [LARGE SCALE GENOMIC DNA]</scope>
    <source>
        <strain evidence="2 3">Kfb</strain>
    </source>
</reference>
<proteinExistence type="predicted"/>
<dbReference type="SUPFAM" id="SSF47384">
    <property type="entry name" value="Homodimeric domain of signal transducing histidine kinase"/>
    <property type="match status" value="1"/>
</dbReference>
<sequence>MLFDVQWSRAELAGRLYFQDIMQRNLIDTIAHELCTPTLAILGYSEMATIDIDNNKAGQSYKQYFGSIIRNANRLNSRNKHIKYC</sequence>
<dbReference type="Pfam" id="PF00512">
    <property type="entry name" value="HisKA"/>
    <property type="match status" value="1"/>
</dbReference>
<dbReference type="AlphaFoldDB" id="A0A557SXI9"/>
<dbReference type="Gene3D" id="1.10.287.130">
    <property type="match status" value="1"/>
</dbReference>
<comment type="caution">
    <text evidence="2">The sequence shown here is derived from an EMBL/GenBank/DDBJ whole genome shotgun (WGS) entry which is preliminary data.</text>
</comment>
<organism evidence="2 3">
    <name type="scientific">Candidatus Nitrosocosmicus arcticus</name>
    <dbReference type="NCBI Taxonomy" id="2035267"/>
    <lineage>
        <taxon>Archaea</taxon>
        <taxon>Nitrososphaerota</taxon>
        <taxon>Nitrososphaeria</taxon>
        <taxon>Nitrososphaerales</taxon>
        <taxon>Nitrososphaeraceae</taxon>
        <taxon>Candidatus Nitrosocosmicus</taxon>
    </lineage>
</organism>
<evidence type="ECO:0000259" key="1">
    <source>
        <dbReference type="Pfam" id="PF00512"/>
    </source>
</evidence>
<dbReference type="EMBL" id="VOAH01000003">
    <property type="protein sequence ID" value="TVP41312.1"/>
    <property type="molecule type" value="Genomic_DNA"/>
</dbReference>
<dbReference type="GO" id="GO:0000155">
    <property type="term" value="F:phosphorelay sensor kinase activity"/>
    <property type="evidence" value="ECO:0007669"/>
    <property type="project" value="InterPro"/>
</dbReference>
<evidence type="ECO:0000313" key="3">
    <source>
        <dbReference type="Proteomes" id="UP000315289"/>
    </source>
</evidence>
<protein>
    <recommendedName>
        <fullName evidence="1">Signal transduction histidine kinase dimerisation/phosphoacceptor domain-containing protein</fullName>
    </recommendedName>
</protein>
<dbReference type="Proteomes" id="UP000315289">
    <property type="component" value="Unassembled WGS sequence"/>
</dbReference>
<name>A0A557SXI9_9ARCH</name>
<accession>A0A557SXI9</accession>
<gene>
    <name evidence="2" type="ORF">NARC_30026</name>
</gene>
<evidence type="ECO:0000313" key="2">
    <source>
        <dbReference type="EMBL" id="TVP41312.1"/>
    </source>
</evidence>